<reference evidence="9" key="1">
    <citation type="journal article" date="2019" name="Int. J. Syst. Evol. Microbiol.">
        <title>The Global Catalogue of Microorganisms (GCM) 10K type strain sequencing project: providing services to taxonomists for standard genome sequencing and annotation.</title>
        <authorList>
            <consortium name="The Broad Institute Genomics Platform"/>
            <consortium name="The Broad Institute Genome Sequencing Center for Infectious Disease"/>
            <person name="Wu L."/>
            <person name="Ma J."/>
        </authorList>
    </citation>
    <scope>NUCLEOTIDE SEQUENCE [LARGE SCALE GENOMIC DNA]</scope>
    <source>
        <strain evidence="9">CCUG 55074</strain>
    </source>
</reference>
<dbReference type="Pfam" id="PF01566">
    <property type="entry name" value="Nramp"/>
    <property type="match status" value="1"/>
</dbReference>
<feature type="transmembrane region" description="Helical" evidence="7">
    <location>
        <begin position="403"/>
        <end position="421"/>
    </location>
</feature>
<keyword evidence="6 7" id="KW-0472">Membrane</keyword>
<feature type="transmembrane region" description="Helical" evidence="7">
    <location>
        <begin position="291"/>
        <end position="319"/>
    </location>
</feature>
<evidence type="ECO:0000256" key="2">
    <source>
        <dbReference type="ARBA" id="ARBA00022448"/>
    </source>
</evidence>
<feature type="transmembrane region" description="Helical" evidence="7">
    <location>
        <begin position="339"/>
        <end position="357"/>
    </location>
</feature>
<dbReference type="Proteomes" id="UP001597216">
    <property type="component" value="Unassembled WGS sequence"/>
</dbReference>
<organism evidence="8 9">
    <name type="scientific">Phenylobacterium conjunctum</name>
    <dbReference type="NCBI Taxonomy" id="1298959"/>
    <lineage>
        <taxon>Bacteria</taxon>
        <taxon>Pseudomonadati</taxon>
        <taxon>Pseudomonadota</taxon>
        <taxon>Alphaproteobacteria</taxon>
        <taxon>Caulobacterales</taxon>
        <taxon>Caulobacteraceae</taxon>
        <taxon>Phenylobacterium</taxon>
    </lineage>
</organism>
<feature type="transmembrane region" description="Helical" evidence="7">
    <location>
        <begin position="249"/>
        <end position="271"/>
    </location>
</feature>
<dbReference type="PANTHER" id="PTHR11706:SF33">
    <property type="entry name" value="NATURAL RESISTANCE-ASSOCIATED MACROPHAGE PROTEIN 2"/>
    <property type="match status" value="1"/>
</dbReference>
<feature type="transmembrane region" description="Helical" evidence="7">
    <location>
        <begin position="363"/>
        <end position="382"/>
    </location>
</feature>
<feature type="transmembrane region" description="Helical" evidence="7">
    <location>
        <begin position="87"/>
        <end position="105"/>
    </location>
</feature>
<evidence type="ECO:0000256" key="5">
    <source>
        <dbReference type="ARBA" id="ARBA00022989"/>
    </source>
</evidence>
<dbReference type="PANTHER" id="PTHR11706">
    <property type="entry name" value="SOLUTE CARRIER PROTEIN FAMILY 11 MEMBER"/>
    <property type="match status" value="1"/>
</dbReference>
<protein>
    <submittedName>
        <fullName evidence="8">NRAMP family divalent metal transporter</fullName>
    </submittedName>
</protein>
<feature type="transmembrane region" description="Helical" evidence="7">
    <location>
        <begin position="125"/>
        <end position="143"/>
    </location>
</feature>
<evidence type="ECO:0000313" key="8">
    <source>
        <dbReference type="EMBL" id="MFD1190265.1"/>
    </source>
</evidence>
<evidence type="ECO:0000256" key="3">
    <source>
        <dbReference type="ARBA" id="ARBA00022692"/>
    </source>
</evidence>
<comment type="subcellular location">
    <subcellularLocation>
        <location evidence="1">Membrane</location>
        <topology evidence="1">Multi-pass membrane protein</topology>
    </subcellularLocation>
</comment>
<evidence type="ECO:0000256" key="7">
    <source>
        <dbReference type="SAM" id="Phobius"/>
    </source>
</evidence>
<comment type="caution">
    <text evidence="8">The sequence shown here is derived from an EMBL/GenBank/DDBJ whole genome shotgun (WGS) entry which is preliminary data.</text>
</comment>
<evidence type="ECO:0000313" key="9">
    <source>
        <dbReference type="Proteomes" id="UP001597216"/>
    </source>
</evidence>
<keyword evidence="5 7" id="KW-1133">Transmembrane helix</keyword>
<accession>A0ABW3T3P9</accession>
<dbReference type="RefSeq" id="WP_377353060.1">
    <property type="nucleotide sequence ID" value="NZ_JBHTLQ010000011.1"/>
</dbReference>
<proteinExistence type="predicted"/>
<keyword evidence="2" id="KW-0813">Transport</keyword>
<dbReference type="EMBL" id="JBHTLQ010000011">
    <property type="protein sequence ID" value="MFD1190265.1"/>
    <property type="molecule type" value="Genomic_DNA"/>
</dbReference>
<feature type="transmembrane region" description="Helical" evidence="7">
    <location>
        <begin position="150"/>
        <end position="169"/>
    </location>
</feature>
<name>A0ABW3T3P9_9CAUL</name>
<sequence>MTDQTKPARRFNPFTALGPGLITGAADEDPGGIATHSEAGARFGLDMLWTAFVTYPFMAAFQSICGRIGRVTGRGLAINMRRIFPRPVVLGAVALLVLANTLNIAADIAAMGEAAQLVFGGGRHLYTLGLAGFTLLLQVFVPYHRYVGFLKWMTVTLFAYVAVAFATHLNWTQVLARSFLPQIRFDLETATVVVAVFGTTISPYLFFWQTAEEVEDLSIHKDEHPLKFHPEEAAFELKRIGWDTYVGMAYANGIGFFVMLSTAVTLHAAGITRIDSAAQAAAALKPLAGDFAFLLFALGIIATGLLAVPVLAASAAYALSEAMGWRASLERRFEEARGFYGVIGLAILAGVALDWSPMDPMQALFWSAVLNGVIAVPLMVLIMLMSQNREIMGRFTATRSQRIVGWAAVAIMAAAAAVMFAQI</sequence>
<gene>
    <name evidence="8" type="ORF">ACFQ27_06705</name>
</gene>
<evidence type="ECO:0000256" key="6">
    <source>
        <dbReference type="ARBA" id="ARBA00023136"/>
    </source>
</evidence>
<evidence type="ECO:0000256" key="4">
    <source>
        <dbReference type="ARBA" id="ARBA00022847"/>
    </source>
</evidence>
<dbReference type="InterPro" id="IPR001046">
    <property type="entry name" value="NRAMP_fam"/>
</dbReference>
<keyword evidence="4" id="KW-0769">Symport</keyword>
<feature type="transmembrane region" description="Helical" evidence="7">
    <location>
        <begin position="189"/>
        <end position="208"/>
    </location>
</feature>
<evidence type="ECO:0000256" key="1">
    <source>
        <dbReference type="ARBA" id="ARBA00004141"/>
    </source>
</evidence>
<keyword evidence="9" id="KW-1185">Reference proteome</keyword>
<keyword evidence="3 7" id="KW-0812">Transmembrane</keyword>